<evidence type="ECO:0000313" key="2">
    <source>
        <dbReference type="Proteomes" id="UP000221168"/>
    </source>
</evidence>
<organism evidence="1 2">
    <name type="scientific">Zhengella mangrovi</name>
    <dbReference type="NCBI Taxonomy" id="1982044"/>
    <lineage>
        <taxon>Bacteria</taxon>
        <taxon>Pseudomonadati</taxon>
        <taxon>Pseudomonadota</taxon>
        <taxon>Alphaproteobacteria</taxon>
        <taxon>Hyphomicrobiales</taxon>
        <taxon>Notoacmeibacteraceae</taxon>
        <taxon>Zhengella</taxon>
    </lineage>
</organism>
<proteinExistence type="predicted"/>
<dbReference type="Proteomes" id="UP000221168">
    <property type="component" value="Unassembled WGS sequence"/>
</dbReference>
<sequence length="61" mass="6406">MTSVRIGDLPPAVEADDADLLPVSREGMAMKLQFAAIVAFVIAAIDAEATDLVAVYEEALT</sequence>
<reference evidence="1 2" key="1">
    <citation type="submission" date="2017-10" db="EMBL/GenBank/DDBJ databases">
        <title>Sedimentibacterium mangrovi gen. nov., sp. nov., a novel member of family Phyllobacteriacea isolated from mangrove sediment.</title>
        <authorList>
            <person name="Liao H."/>
            <person name="Tian Y."/>
        </authorList>
    </citation>
    <scope>NUCLEOTIDE SEQUENCE [LARGE SCALE GENOMIC DNA]</scope>
    <source>
        <strain evidence="1 2">X9-2-2</strain>
    </source>
</reference>
<keyword evidence="2" id="KW-1185">Reference proteome</keyword>
<accession>A0A2G1QM77</accession>
<dbReference type="RefSeq" id="WP_099306747.1">
    <property type="nucleotide sequence ID" value="NZ_PDVP01000007.1"/>
</dbReference>
<gene>
    <name evidence="1" type="ORF">CSC94_12795</name>
</gene>
<dbReference type="AlphaFoldDB" id="A0A2G1QM77"/>
<evidence type="ECO:0000313" key="1">
    <source>
        <dbReference type="EMBL" id="PHP66561.1"/>
    </source>
</evidence>
<name>A0A2G1QM77_9HYPH</name>
<protein>
    <submittedName>
        <fullName evidence="1">Uncharacterized protein</fullName>
    </submittedName>
</protein>
<comment type="caution">
    <text evidence="1">The sequence shown here is derived from an EMBL/GenBank/DDBJ whole genome shotgun (WGS) entry which is preliminary data.</text>
</comment>
<dbReference type="EMBL" id="PDVP01000007">
    <property type="protein sequence ID" value="PHP66561.1"/>
    <property type="molecule type" value="Genomic_DNA"/>
</dbReference>